<dbReference type="Proteomes" id="UP001295423">
    <property type="component" value="Unassembled WGS sequence"/>
</dbReference>
<evidence type="ECO:0000313" key="2">
    <source>
        <dbReference type="Proteomes" id="UP001295423"/>
    </source>
</evidence>
<accession>A0AAD2CC94</accession>
<dbReference type="AlphaFoldDB" id="A0AAD2CC94"/>
<keyword evidence="2" id="KW-1185">Reference proteome</keyword>
<evidence type="ECO:0000313" key="1">
    <source>
        <dbReference type="EMBL" id="CAJ1906868.1"/>
    </source>
</evidence>
<gene>
    <name evidence="1" type="ORF">CYCCA115_LOCUS470</name>
</gene>
<organism evidence="1 2">
    <name type="scientific">Cylindrotheca closterium</name>
    <dbReference type="NCBI Taxonomy" id="2856"/>
    <lineage>
        <taxon>Eukaryota</taxon>
        <taxon>Sar</taxon>
        <taxon>Stramenopiles</taxon>
        <taxon>Ochrophyta</taxon>
        <taxon>Bacillariophyta</taxon>
        <taxon>Bacillariophyceae</taxon>
        <taxon>Bacillariophycidae</taxon>
        <taxon>Bacillariales</taxon>
        <taxon>Bacillariaceae</taxon>
        <taxon>Cylindrotheca</taxon>
    </lineage>
</organism>
<comment type="caution">
    <text evidence="1">The sequence shown here is derived from an EMBL/GenBank/DDBJ whole genome shotgun (WGS) entry which is preliminary data.</text>
</comment>
<reference evidence="1" key="1">
    <citation type="submission" date="2023-08" db="EMBL/GenBank/DDBJ databases">
        <authorList>
            <person name="Audoor S."/>
            <person name="Bilcke G."/>
        </authorList>
    </citation>
    <scope>NUCLEOTIDE SEQUENCE</scope>
</reference>
<sequence length="463" mass="52618">MKLDPNADGTFNGYSIYYKEEKGLHTLPHCVGENYVDGISWMYRSCKFNLFCFDTTTKDYVVFQSPEEEALYSHLEKRPFIDVSQSYLKQSLNHSNTVSLGGINLKWGNRKSGYPRLEWFPEIRTIDAGVSTAYYELPPNVTLIPFHSMNGANPGHLVWDDFLPIYTLLTMFQLETKSELLMMRYVLKGEERGLWASCDWKDEKREDCAHMHKKFLPLMMGANPIHELSTTETFSFLPKEAGKSNLICARHGLAGIGALTDHGVTKLHGWEMDDYATTHNHGRGGMLYDFRNYMVSNMGLPIEYNHKPPFRVIFSAMSSNIPSRQIDFTKQIDLLQKSFNPQYVSVESYVLKDLSLEEQVAVAGKASIFISGCGGGAVTATFLPKGASVILYYLEDGGLKDGKDSGTPARLDWDLFNNLGYLKVHWLPVRTMENKQDIRALTVLIQHELDALLREHSYDSFFS</sequence>
<protein>
    <submittedName>
        <fullName evidence="1">Uncharacterized protein</fullName>
    </submittedName>
</protein>
<proteinExistence type="predicted"/>
<name>A0AAD2CC94_9STRA</name>
<dbReference type="EMBL" id="CAKOGP040000001">
    <property type="protein sequence ID" value="CAJ1906868.1"/>
    <property type="molecule type" value="Genomic_DNA"/>
</dbReference>